<dbReference type="AlphaFoldDB" id="A0A2Z6T8Y7"/>
<name>A0A2Z6T8Y7_9LACO</name>
<organism evidence="2 3">
    <name type="scientific">Lactobacillus rodentium</name>
    <dbReference type="NCBI Taxonomy" id="947835"/>
    <lineage>
        <taxon>Bacteria</taxon>
        <taxon>Bacillati</taxon>
        <taxon>Bacillota</taxon>
        <taxon>Bacilli</taxon>
        <taxon>Lactobacillales</taxon>
        <taxon>Lactobacillaceae</taxon>
        <taxon>Lactobacillus</taxon>
    </lineage>
</organism>
<evidence type="ECO:0000259" key="1">
    <source>
        <dbReference type="Pfam" id="PF06054"/>
    </source>
</evidence>
<evidence type="ECO:0000313" key="3">
    <source>
        <dbReference type="Proteomes" id="UP000257317"/>
    </source>
</evidence>
<dbReference type="EMBL" id="BFBY01000018">
    <property type="protein sequence ID" value="GBG05501.1"/>
    <property type="molecule type" value="Genomic_DNA"/>
</dbReference>
<dbReference type="Pfam" id="PF06054">
    <property type="entry name" value="CoiA_nuc"/>
    <property type="match status" value="1"/>
</dbReference>
<gene>
    <name evidence="2" type="primary">coiA</name>
    <name evidence="2" type="ORF">LrDSM24759_14150</name>
</gene>
<reference evidence="3" key="1">
    <citation type="submission" date="2018-03" db="EMBL/GenBank/DDBJ databases">
        <title>New taxa in the Lactobacillus gasseri group.</title>
        <authorList>
            <person name="Tanizawa Y."/>
            <person name="Tohno M."/>
            <person name="Endo A."/>
            <person name="Arita M."/>
        </authorList>
    </citation>
    <scope>NUCLEOTIDE SEQUENCE [LARGE SCALE GENOMIC DNA]</scope>
    <source>
        <strain evidence="3">DSM 24759</strain>
    </source>
</reference>
<sequence length="287" mass="33952">MYAALLNKKLVLAIEEAYLVYQGEKRLNENYYYCPKCNKKVILVISQYKSPFFKHLSIITGEGEKQEHLESKKLLCSALVASGYKAKMEVSLASSQLRADILASEKLAFEIQCAPLSNEEFNHRHKLYQQLKIKDIWVVGKRHYLKNKLSKSQEKYLRKSQNWGWYLLEIEPTKQLLHLKYFIQLEANSRKAWYRRRDFKLDENGLKALFHFVPLQSPIKYIEISRGKNYLRRQLREKTKLGKIVGSLLYEKNLTIEQIPARVLTKNREPFDSMRIIEFLQQKKTSQ</sequence>
<proteinExistence type="predicted"/>
<accession>A0A2Z6T8Y7</accession>
<dbReference type="OrthoDB" id="3784230at2"/>
<evidence type="ECO:0000313" key="2">
    <source>
        <dbReference type="EMBL" id="GBG05501.1"/>
    </source>
</evidence>
<comment type="caution">
    <text evidence="2">The sequence shown here is derived from an EMBL/GenBank/DDBJ whole genome shotgun (WGS) entry which is preliminary data.</text>
</comment>
<dbReference type="InterPro" id="IPR010330">
    <property type="entry name" value="CoiA_nuc"/>
</dbReference>
<dbReference type="Proteomes" id="UP000257317">
    <property type="component" value="Unassembled WGS sequence"/>
</dbReference>
<protein>
    <submittedName>
        <fullName evidence="2">Competence protein CoiA</fullName>
    </submittedName>
</protein>
<dbReference type="InterPro" id="IPR021176">
    <property type="entry name" value="Competence-induced_CoiA"/>
</dbReference>
<dbReference type="PIRSF" id="PIRSF007487">
    <property type="entry name" value="Competence-induced_CoiA_bac"/>
    <property type="match status" value="1"/>
</dbReference>
<keyword evidence="3" id="KW-1185">Reference proteome</keyword>
<feature type="domain" description="Competence protein CoiA nuclease-like" evidence="1">
    <location>
        <begin position="64"/>
        <end position="211"/>
    </location>
</feature>